<keyword evidence="1" id="KW-0813">Transport</keyword>
<dbReference type="PANTHER" id="PTHR34300:SF2">
    <property type="entry name" value="QUEUOSINE PRECURSOR TRANSPORTER-RELATED"/>
    <property type="match status" value="1"/>
</dbReference>
<reference evidence="2" key="1">
    <citation type="journal article" date="2014" name="Int. J. Syst. Evol. Microbiol.">
        <title>Complete genome sequence of Corynebacterium casei LMG S-19264T (=DSM 44701T), isolated from a smear-ripened cheese.</title>
        <authorList>
            <consortium name="US DOE Joint Genome Institute (JGI-PGF)"/>
            <person name="Walter F."/>
            <person name="Albersmeier A."/>
            <person name="Kalinowski J."/>
            <person name="Ruckert C."/>
        </authorList>
    </citation>
    <scope>NUCLEOTIDE SEQUENCE</scope>
    <source>
        <strain evidence="2">JCM 31311</strain>
    </source>
</reference>
<comment type="caution">
    <text evidence="2">The sequence shown here is derived from an EMBL/GenBank/DDBJ whole genome shotgun (WGS) entry which is preliminary data.</text>
</comment>
<accession>A0A918F723</accession>
<feature type="transmembrane region" description="Helical" evidence="1">
    <location>
        <begin position="60"/>
        <end position="79"/>
    </location>
</feature>
<dbReference type="AlphaFoldDB" id="A0A918F723"/>
<keyword evidence="1" id="KW-0812">Transmembrane</keyword>
<dbReference type="InterPro" id="IPR003744">
    <property type="entry name" value="YhhQ"/>
</dbReference>
<keyword evidence="3" id="KW-1185">Reference proteome</keyword>
<organism evidence="2 3">
    <name type="scientific">Deinococcus ruber</name>
    <dbReference type="NCBI Taxonomy" id="1848197"/>
    <lineage>
        <taxon>Bacteria</taxon>
        <taxon>Thermotogati</taxon>
        <taxon>Deinococcota</taxon>
        <taxon>Deinococci</taxon>
        <taxon>Deinococcales</taxon>
        <taxon>Deinococcaceae</taxon>
        <taxon>Deinococcus</taxon>
    </lineage>
</organism>
<dbReference type="PANTHER" id="PTHR34300">
    <property type="entry name" value="QUEUOSINE PRECURSOR TRANSPORTER-RELATED"/>
    <property type="match status" value="1"/>
</dbReference>
<evidence type="ECO:0000313" key="2">
    <source>
        <dbReference type="EMBL" id="GGR15060.1"/>
    </source>
</evidence>
<comment type="similarity">
    <text evidence="1">Belongs to the vitamin uptake transporter (VUT/ECF) (TC 2.A.88) family. Q precursor transporter subfamily.</text>
</comment>
<comment type="function">
    <text evidence="1">Involved in the import of queuosine (Q) precursors, required for Q precursor salvage.</text>
</comment>
<feature type="transmembrane region" description="Helical" evidence="1">
    <location>
        <begin position="21"/>
        <end position="40"/>
    </location>
</feature>
<keyword evidence="1" id="KW-0472">Membrane</keyword>
<feature type="transmembrane region" description="Helical" evidence="1">
    <location>
        <begin position="199"/>
        <end position="220"/>
    </location>
</feature>
<keyword evidence="1" id="KW-1003">Cell membrane</keyword>
<dbReference type="EMBL" id="BMQL01000017">
    <property type="protein sequence ID" value="GGR15060.1"/>
    <property type="molecule type" value="Genomic_DNA"/>
</dbReference>
<dbReference type="GO" id="GO:0022857">
    <property type="term" value="F:transmembrane transporter activity"/>
    <property type="evidence" value="ECO:0007669"/>
    <property type="project" value="UniProtKB-UniRule"/>
</dbReference>
<dbReference type="Proteomes" id="UP000603865">
    <property type="component" value="Unassembled WGS sequence"/>
</dbReference>
<comment type="subcellular location">
    <subcellularLocation>
        <location evidence="1">Cell membrane</location>
        <topology evidence="1">Multi-pass membrane protein</topology>
    </subcellularLocation>
</comment>
<reference evidence="2" key="2">
    <citation type="submission" date="2020-09" db="EMBL/GenBank/DDBJ databases">
        <authorList>
            <person name="Sun Q."/>
            <person name="Ohkuma M."/>
        </authorList>
    </citation>
    <scope>NUCLEOTIDE SEQUENCE</scope>
    <source>
        <strain evidence="2">JCM 31311</strain>
    </source>
</reference>
<gene>
    <name evidence="2" type="ORF">GCM10008957_29930</name>
</gene>
<protein>
    <recommendedName>
        <fullName evidence="1">Probable queuosine precursor transporter</fullName>
        <shortName evidence="1">Q precursor transporter</shortName>
    </recommendedName>
</protein>
<sequence>MSSAQHQPTSAQPAPEHRFRYFDLILGLFAVVLIISNIASTKTATANLGFWKPAFDGGTILFPLTYIFGDLLTEVYGYARSRRVIWFGLAMNLLATLTFAFVAALPESADSPTRGAFGTVFAFAPRILLASTAAFFVGEFLNSYVLARLKIATAGKHLWTRTIGSTLVGQGADTLVFSLVAFLGVLPTDVLWGLILFNYLYKVALEVILTPVTYAVVNFLKRAEGVDVYDRHTDFNPFKLSVDSRNQPGA</sequence>
<proteinExistence type="inferred from homology"/>
<keyword evidence="1" id="KW-1133">Transmembrane helix</keyword>
<feature type="transmembrane region" description="Helical" evidence="1">
    <location>
        <begin position="86"/>
        <end position="106"/>
    </location>
</feature>
<dbReference type="Pfam" id="PF02592">
    <property type="entry name" value="Vut_1"/>
    <property type="match status" value="1"/>
</dbReference>
<feature type="transmembrane region" description="Helical" evidence="1">
    <location>
        <begin position="126"/>
        <end position="147"/>
    </location>
</feature>
<feature type="transmembrane region" description="Helical" evidence="1">
    <location>
        <begin position="167"/>
        <end position="187"/>
    </location>
</feature>
<dbReference type="NCBIfam" id="TIGR00697">
    <property type="entry name" value="queuosine precursor transporter"/>
    <property type="match status" value="1"/>
</dbReference>
<dbReference type="GO" id="GO:0005886">
    <property type="term" value="C:plasma membrane"/>
    <property type="evidence" value="ECO:0007669"/>
    <property type="project" value="UniProtKB-SubCell"/>
</dbReference>
<dbReference type="HAMAP" id="MF_02088">
    <property type="entry name" value="Q_prec_transport"/>
    <property type="match status" value="1"/>
</dbReference>
<name>A0A918F723_9DEIO</name>
<dbReference type="RefSeq" id="WP_189091320.1">
    <property type="nucleotide sequence ID" value="NZ_BMQL01000017.1"/>
</dbReference>
<evidence type="ECO:0000256" key="1">
    <source>
        <dbReference type="HAMAP-Rule" id="MF_02088"/>
    </source>
</evidence>
<evidence type="ECO:0000313" key="3">
    <source>
        <dbReference type="Proteomes" id="UP000603865"/>
    </source>
</evidence>